<protein>
    <recommendedName>
        <fullName evidence="3">CCHC-type domain-containing protein</fullName>
    </recommendedName>
</protein>
<dbReference type="OrthoDB" id="10069609at2759"/>
<name>A0A9P0QF08_ACAOB</name>
<comment type="caution">
    <text evidence="1">The sequence shown here is derived from an EMBL/GenBank/DDBJ whole genome shotgun (WGS) entry which is preliminary data.</text>
</comment>
<dbReference type="AlphaFoldDB" id="A0A9P0QF08"/>
<evidence type="ECO:0000313" key="1">
    <source>
        <dbReference type="EMBL" id="CAH2018665.1"/>
    </source>
</evidence>
<reference evidence="1" key="1">
    <citation type="submission" date="2022-03" db="EMBL/GenBank/DDBJ databases">
        <authorList>
            <person name="Sayadi A."/>
        </authorList>
    </citation>
    <scope>NUCLEOTIDE SEQUENCE</scope>
</reference>
<organism evidence="1 2">
    <name type="scientific">Acanthoscelides obtectus</name>
    <name type="common">Bean weevil</name>
    <name type="synonym">Bruchus obtectus</name>
    <dbReference type="NCBI Taxonomy" id="200917"/>
    <lineage>
        <taxon>Eukaryota</taxon>
        <taxon>Metazoa</taxon>
        <taxon>Ecdysozoa</taxon>
        <taxon>Arthropoda</taxon>
        <taxon>Hexapoda</taxon>
        <taxon>Insecta</taxon>
        <taxon>Pterygota</taxon>
        <taxon>Neoptera</taxon>
        <taxon>Endopterygota</taxon>
        <taxon>Coleoptera</taxon>
        <taxon>Polyphaga</taxon>
        <taxon>Cucujiformia</taxon>
        <taxon>Chrysomeloidea</taxon>
        <taxon>Chrysomelidae</taxon>
        <taxon>Bruchinae</taxon>
        <taxon>Bruchini</taxon>
        <taxon>Acanthoscelides</taxon>
    </lineage>
</organism>
<gene>
    <name evidence="1" type="ORF">ACAOBT_LOCUS36749</name>
</gene>
<proteinExistence type="predicted"/>
<evidence type="ECO:0000313" key="2">
    <source>
        <dbReference type="Proteomes" id="UP001152888"/>
    </source>
</evidence>
<accession>A0A9P0QF08</accession>
<sequence length="81" mass="9189">MHLVLEVSPAIRKLLLAKGFVYVGWKRCSVVDHLNIMHCRKCCSFGHLEKNCASNSTATFLMRFLKDQCSLKTSEKEQSGN</sequence>
<dbReference type="Proteomes" id="UP001152888">
    <property type="component" value="Unassembled WGS sequence"/>
</dbReference>
<dbReference type="EMBL" id="CAKOFQ010009878">
    <property type="protein sequence ID" value="CAH2018665.1"/>
    <property type="molecule type" value="Genomic_DNA"/>
</dbReference>
<evidence type="ECO:0008006" key="3">
    <source>
        <dbReference type="Google" id="ProtNLM"/>
    </source>
</evidence>
<keyword evidence="2" id="KW-1185">Reference proteome</keyword>